<dbReference type="FunFam" id="3.30.60.30:FF:000042">
    <property type="entry name" value="Serine protease inhibitor dipetalogastin"/>
    <property type="match status" value="1"/>
</dbReference>
<keyword evidence="4" id="KW-1185">Reference proteome</keyword>
<dbReference type="PROSITE" id="PS51465">
    <property type="entry name" value="KAZAL_2"/>
    <property type="match status" value="8"/>
</dbReference>
<dbReference type="InterPro" id="IPR036058">
    <property type="entry name" value="Kazal_dom_sf"/>
</dbReference>
<feature type="domain" description="Kazal-like" evidence="2">
    <location>
        <begin position="370"/>
        <end position="427"/>
    </location>
</feature>
<dbReference type="STRING" id="67801.A0A1B0AQX2"/>
<dbReference type="FunFam" id="3.30.60.30:FF:000054">
    <property type="entry name" value="Agrin"/>
    <property type="match status" value="1"/>
</dbReference>
<dbReference type="SUPFAM" id="SSF100895">
    <property type="entry name" value="Kazal-type serine protease inhibitors"/>
    <property type="match status" value="9"/>
</dbReference>
<dbReference type="PANTHER" id="PTHR10913:SF79">
    <property type="entry name" value="GH09510P"/>
    <property type="match status" value="1"/>
</dbReference>
<feature type="domain" description="Kazal-like" evidence="2">
    <location>
        <begin position="627"/>
        <end position="679"/>
    </location>
</feature>
<reference evidence="3" key="2">
    <citation type="submission" date="2020-05" db="UniProtKB">
        <authorList>
            <consortium name="EnsemblMetazoa"/>
        </authorList>
    </citation>
    <scope>IDENTIFICATION</scope>
    <source>
        <strain evidence="3">IAEA</strain>
    </source>
</reference>
<feature type="domain" description="Kazal-like" evidence="2">
    <location>
        <begin position="429"/>
        <end position="482"/>
    </location>
</feature>
<protein>
    <recommendedName>
        <fullName evidence="2">Kazal-like domain-containing protein</fullName>
    </recommendedName>
</protein>
<dbReference type="Gene3D" id="3.30.60.30">
    <property type="match status" value="9"/>
</dbReference>
<evidence type="ECO:0000313" key="4">
    <source>
        <dbReference type="Proteomes" id="UP000092460"/>
    </source>
</evidence>
<dbReference type="Pfam" id="PF07648">
    <property type="entry name" value="Kazal_2"/>
    <property type="match status" value="9"/>
</dbReference>
<dbReference type="InterPro" id="IPR002350">
    <property type="entry name" value="Kazal_dom"/>
</dbReference>
<dbReference type="PANTHER" id="PTHR10913">
    <property type="entry name" value="FOLLISTATIN-RELATED"/>
    <property type="match status" value="1"/>
</dbReference>
<feature type="domain" description="Kazal-like" evidence="2">
    <location>
        <begin position="204"/>
        <end position="256"/>
    </location>
</feature>
<dbReference type="CDD" id="cd00104">
    <property type="entry name" value="KAZAL_FS"/>
    <property type="match status" value="7"/>
</dbReference>
<feature type="domain" description="Kazal-like" evidence="2">
    <location>
        <begin position="94"/>
        <end position="148"/>
    </location>
</feature>
<dbReference type="SMART" id="SM00280">
    <property type="entry name" value="KAZAL"/>
    <property type="match status" value="9"/>
</dbReference>
<feature type="domain" description="Kazal-like" evidence="2">
    <location>
        <begin position="149"/>
        <end position="202"/>
    </location>
</feature>
<organism evidence="3 4">
    <name type="scientific">Glossina palpalis gambiensis</name>
    <dbReference type="NCBI Taxonomy" id="67801"/>
    <lineage>
        <taxon>Eukaryota</taxon>
        <taxon>Metazoa</taxon>
        <taxon>Ecdysozoa</taxon>
        <taxon>Arthropoda</taxon>
        <taxon>Hexapoda</taxon>
        <taxon>Insecta</taxon>
        <taxon>Pterygota</taxon>
        <taxon>Neoptera</taxon>
        <taxon>Endopterygota</taxon>
        <taxon>Diptera</taxon>
        <taxon>Brachycera</taxon>
        <taxon>Muscomorpha</taxon>
        <taxon>Hippoboscoidea</taxon>
        <taxon>Glossinidae</taxon>
        <taxon>Glossina</taxon>
    </lineage>
</organism>
<dbReference type="GO" id="GO:0005576">
    <property type="term" value="C:extracellular region"/>
    <property type="evidence" value="ECO:0007669"/>
    <property type="project" value="TreeGrafter"/>
</dbReference>
<reference evidence="4" key="1">
    <citation type="submission" date="2015-01" db="EMBL/GenBank/DDBJ databases">
        <authorList>
            <person name="Aksoy S."/>
            <person name="Warren W."/>
            <person name="Wilson R.K."/>
        </authorList>
    </citation>
    <scope>NUCLEOTIDE SEQUENCE [LARGE SCALE GENOMIC DNA]</scope>
    <source>
        <strain evidence="4">IAEA</strain>
    </source>
</reference>
<name>A0A1B0AQX2_9MUSC</name>
<feature type="domain" description="Kazal-like" evidence="2">
    <location>
        <begin position="309"/>
        <end position="364"/>
    </location>
</feature>
<dbReference type="FunFam" id="3.30.60.30:FF:000044">
    <property type="entry name" value="Serine protease inhibitor dipetalogastin"/>
    <property type="match status" value="1"/>
</dbReference>
<dbReference type="FunFam" id="3.30.60.30:FF:000035">
    <property type="entry name" value="Serine protease inhibitor dipetalogastin"/>
    <property type="match status" value="1"/>
</dbReference>
<feature type="domain" description="Kazal-like" evidence="2">
    <location>
        <begin position="483"/>
        <end position="544"/>
    </location>
</feature>
<sequence>MHKDVIQFAQSALTLTDSPIKIIKLPAQASIVRFSRSEQEFPYVSNGTNMELLETTTTWLDDVTDELEIDLQNDATASLFNEELNFMLPPRQNRASISNCPRSCPPSLTVGAEPVCGSDGFIYANLCDMKKKTCSRSGAIKDIKNGCERARGSDCKHRCSTEKDPVCGTDGRTYLNRCMLRVQACRIGLAAVKMSHVGPCSNTSAIRESCPVDCNSAPKDGPVCASDGNVYNSTCEMKLHTCGQGVVKTSRKHCQSTRMCRESCWRVARPTCGSDGRLYASPCKMRSSNCGKHVFEVPLSFCMAQERHGSQVEGCPTECLKNDGEVYVCGSDGNIYSSLCELKMLNCGPQRKSIQKMSMDKCKTRLTRCKQLPSCKDFNNLFGSIFSSKRNDKLCGTDAKTYNNECELAHATCLRGVNLAHVGSCTDLKTSLKDCGERCTRLDIESGPICGSDGNTYGSMCEFKRRTCNFRVVPVSLKNCLLTEFCETDCDAQPPNFVCGSDNKFYKSECHMRKENCGKHVFVVPLKRCLSNVQYKGCARICPPDYEPICGMNRYITVQNTFNQTVMTGVFWTQVIAGGCNRRKIWAERSTDANVNLFNGVLSECNMRKANYSKYVFVVPLKRCLSNVQYKGCARICPPDYEPICGSDNMTYSNECLLEIENCRTNSTITIQYYGACGRPDAPSTNFFACLKEKLAEKFSASNTINVFSPSKVR</sequence>
<evidence type="ECO:0000313" key="3">
    <source>
        <dbReference type="EnsemblMetazoa" id="GPPI005315-PA"/>
    </source>
</evidence>
<dbReference type="EMBL" id="JXJN01002103">
    <property type="status" value="NOT_ANNOTATED_CDS"/>
    <property type="molecule type" value="Genomic_DNA"/>
</dbReference>
<dbReference type="EnsemblMetazoa" id="GPPI005315-RA">
    <property type="protein sequence ID" value="GPPI005315-PA"/>
    <property type="gene ID" value="GPPI005315"/>
</dbReference>
<dbReference type="Proteomes" id="UP000092460">
    <property type="component" value="Unassembled WGS sequence"/>
</dbReference>
<evidence type="ECO:0000259" key="2">
    <source>
        <dbReference type="PROSITE" id="PS51465"/>
    </source>
</evidence>
<dbReference type="FunFam" id="3.30.60.30:FF:000045">
    <property type="entry name" value="Serine protease inhibitor dipetalogastin"/>
    <property type="match status" value="1"/>
</dbReference>
<evidence type="ECO:0000256" key="1">
    <source>
        <dbReference type="ARBA" id="ARBA00023157"/>
    </source>
</evidence>
<keyword evidence="1" id="KW-1015">Disulfide bond</keyword>
<dbReference type="VEuPathDB" id="VectorBase:GPPI005315"/>
<proteinExistence type="predicted"/>
<dbReference type="InterPro" id="IPR050653">
    <property type="entry name" value="Prot_Inhib_GrowthFact_Antg"/>
</dbReference>
<accession>A0A1B0AQX2</accession>
<dbReference type="AlphaFoldDB" id="A0A1B0AQX2"/>
<dbReference type="EMBL" id="JXJN01002102">
    <property type="status" value="NOT_ANNOTATED_CDS"/>
    <property type="molecule type" value="Genomic_DNA"/>
</dbReference>